<evidence type="ECO:0000256" key="6">
    <source>
        <dbReference type="ARBA" id="ARBA00012625"/>
    </source>
</evidence>
<sequence length="434" mass="49704">MRKSGLKQLYTWLYDAFLVCAFVVALPRIAYKVIVHGKYIRTSRVRFGLDKPKICSSRPIVWFHGASVGEVCLLQPVIEKFNEEYPDWHIVVTACSESGVESAKRLFQPLGATTFILPLDLSIIIKPVVRLISPKLVVFSEGDCWLNFLEEVKRIGAIAVVINGKVSETSCKWFTILKRFGRNYFKPIDGFLLQDEKYKTRFLHLGVSKEKLFVTGNIKTFTKSESLTDRRNNWRSRLSLHPEDQLLVLGSIHPREMDIWSSVISSINNRNFKVLWVPRHIEKAKELLVRLSKKHIKSGVWSKGDTFSDSSSLIIDVIGLLKNLYCAADLAFVGGTFDPKVGGHNLLEPLQCEVPLLFGPYVQSQSQLAMRLIDYGAGYRLHEDRIRESVEFLLDHPEERAAYIHKGKAFLSEESMSFYRTWEKLKTYIPCTKI</sequence>
<proteinExistence type="inferred from homology"/>
<dbReference type="EC" id="2.4.99.14" evidence="6 17"/>
<comment type="catalytic activity">
    <reaction evidence="14 17">
        <text>alpha-Kdo-(2-&gt;6)-lipid IVA (E. coli) + CMP-3-deoxy-beta-D-manno-octulosonate = alpha-Kdo-(2-&gt;4)-alpha-Kdo-(2-&gt;6)-lipid IVA (E. coli) + CMP + H(+)</text>
        <dbReference type="Rhea" id="RHEA:28062"/>
        <dbReference type="ChEBI" id="CHEBI:15378"/>
        <dbReference type="ChEBI" id="CHEBI:60364"/>
        <dbReference type="ChEBI" id="CHEBI:60365"/>
        <dbReference type="ChEBI" id="CHEBI:60377"/>
        <dbReference type="ChEBI" id="CHEBI:85987"/>
        <dbReference type="EC" id="2.4.99.13"/>
    </reaction>
</comment>
<dbReference type="InterPro" id="IPR007507">
    <property type="entry name" value="Glycos_transf_N"/>
</dbReference>
<evidence type="ECO:0000256" key="9">
    <source>
        <dbReference type="ARBA" id="ARBA00022679"/>
    </source>
</evidence>
<evidence type="ECO:0000256" key="10">
    <source>
        <dbReference type="ARBA" id="ARBA00022692"/>
    </source>
</evidence>
<keyword evidence="9 17" id="KW-0808">Transferase</keyword>
<evidence type="ECO:0000256" key="15">
    <source>
        <dbReference type="ARBA" id="ARBA00034413"/>
    </source>
</evidence>
<dbReference type="Gene3D" id="3.40.50.11720">
    <property type="entry name" value="3-Deoxy-D-manno-octulosonic-acid transferase, N-terminal domain"/>
    <property type="match status" value="1"/>
</dbReference>
<evidence type="ECO:0000313" key="20">
    <source>
        <dbReference type="Proteomes" id="UP000016064"/>
    </source>
</evidence>
<evidence type="ECO:0000256" key="14">
    <source>
        <dbReference type="ARBA" id="ARBA00034401"/>
    </source>
</evidence>
<comment type="catalytic activity">
    <reaction evidence="16 17">
        <text>lipid IVA (E. coli) + CMP-3-deoxy-beta-D-manno-octulosonate = alpha-Kdo-(2-&gt;6)-lipid IVA (E. coli) + CMP + H(+)</text>
        <dbReference type="Rhea" id="RHEA:28066"/>
        <dbReference type="ChEBI" id="CHEBI:15378"/>
        <dbReference type="ChEBI" id="CHEBI:58603"/>
        <dbReference type="ChEBI" id="CHEBI:60364"/>
        <dbReference type="ChEBI" id="CHEBI:60377"/>
        <dbReference type="ChEBI" id="CHEBI:85987"/>
        <dbReference type="EC" id="2.4.99.12"/>
    </reaction>
</comment>
<dbReference type="EC" id="2.4.99.13" evidence="5 17"/>
<evidence type="ECO:0000256" key="17">
    <source>
        <dbReference type="RuleBase" id="RU365103"/>
    </source>
</evidence>
<comment type="caution">
    <text evidence="19">The sequence shown here is derived from an EMBL/GenBank/DDBJ whole genome shotgun (WGS) entry which is preliminary data.</text>
</comment>
<evidence type="ECO:0000256" key="16">
    <source>
        <dbReference type="ARBA" id="ARBA00049183"/>
    </source>
</evidence>
<evidence type="ECO:0000256" key="5">
    <source>
        <dbReference type="ARBA" id="ARBA00012623"/>
    </source>
</evidence>
<dbReference type="InterPro" id="IPR039901">
    <property type="entry name" value="Kdotransferase"/>
</dbReference>
<keyword evidence="11" id="KW-0735">Signal-anchor</keyword>
<keyword evidence="8" id="KW-1003">Cell membrane</keyword>
<dbReference type="GO" id="GO:0016740">
    <property type="term" value="F:transferase activity"/>
    <property type="evidence" value="ECO:0007669"/>
    <property type="project" value="UniProtKB-KW"/>
</dbReference>
<name>A0ABP2XDX4_9CHLA</name>
<evidence type="ECO:0000256" key="12">
    <source>
        <dbReference type="ARBA" id="ARBA00022985"/>
    </source>
</evidence>
<dbReference type="Proteomes" id="UP000016064">
    <property type="component" value="Unassembled WGS sequence"/>
</dbReference>
<dbReference type="PANTHER" id="PTHR42755">
    <property type="entry name" value="3-DEOXY-MANNO-OCTULOSONATE CYTIDYLYLTRANSFERASE"/>
    <property type="match status" value="1"/>
</dbReference>
<evidence type="ECO:0000256" key="4">
    <source>
        <dbReference type="ARBA" id="ARBA00012621"/>
    </source>
</evidence>
<protein>
    <recommendedName>
        <fullName evidence="7 17">3-deoxy-D-manno-octulosonic acid transferase</fullName>
        <shortName evidence="17">Kdo transferase</shortName>
        <ecNumber evidence="4 17">2.4.99.12</ecNumber>
        <ecNumber evidence="5 17">2.4.99.13</ecNumber>
        <ecNumber evidence="6 17">2.4.99.14</ecNumber>
    </recommendedName>
    <alternativeName>
        <fullName evidence="17">Lipid IV(A) 3-deoxy-D-manno-octulosonic acid transferase</fullName>
    </alternativeName>
</protein>
<comment type="catalytic activity">
    <reaction evidence="15 17">
        <text>alpha-Kdo-(2-&gt;4)-alpha-Kdo-(2-&gt;6)-lipid IVA (E. coli) + CMP-3-deoxy-beta-D-manno-octulosonate = alpha-Kdo-(2-&gt;8)-alpha-Kdo-(2-&gt;4)-alpha-Kdo-(2-&gt;6)-lipid IVA (E. coli) + CMP + H(+)</text>
        <dbReference type="Rhea" id="RHEA:28154"/>
        <dbReference type="ChEBI" id="CHEBI:15378"/>
        <dbReference type="ChEBI" id="CHEBI:60365"/>
        <dbReference type="ChEBI" id="CHEBI:60377"/>
        <dbReference type="ChEBI" id="CHEBI:85987"/>
        <dbReference type="ChEBI" id="CHEBI:86234"/>
        <dbReference type="EC" id="2.4.99.14"/>
    </reaction>
</comment>
<dbReference type="EC" id="2.4.99.12" evidence="4 17"/>
<comment type="similarity">
    <text evidence="3">Belongs to the glycosyltransferase group 1 family. Glycosyltransferase 30 subfamily.</text>
</comment>
<reference evidence="19 20" key="1">
    <citation type="submission" date="2013-07" db="EMBL/GenBank/DDBJ databases">
        <title>Isolation of a new Chlamydia species from the feral Sacred Ibis (Threskiornis aethiopicus): Chlamydia ibidis.</title>
        <authorList>
            <person name="Vorimore F."/>
            <person name="Hsia R.-C."/>
            <person name="Huot-Creasy H."/>
            <person name="Bastian S."/>
            <person name="Deruyter L."/>
            <person name="Passet A."/>
            <person name="Sachse K."/>
            <person name="Bavoil P."/>
            <person name="Myers G."/>
            <person name="Laroucau K."/>
        </authorList>
    </citation>
    <scope>NUCLEOTIDE SEQUENCE [LARGE SCALE GENOMIC DNA]</scope>
    <source>
        <strain evidence="19 20">10-1398/6</strain>
    </source>
</reference>
<keyword evidence="13 17" id="KW-1133">Transmembrane helix</keyword>
<keyword evidence="12 17" id="KW-0448">Lipopolysaccharide biosynthesis</keyword>
<organism evidence="19 20">
    <name type="scientific">Chlamydia ibidis 10-1398/6</name>
    <dbReference type="NCBI Taxonomy" id="1046581"/>
    <lineage>
        <taxon>Bacteria</taxon>
        <taxon>Pseudomonadati</taxon>
        <taxon>Chlamydiota</taxon>
        <taxon>Chlamydiia</taxon>
        <taxon>Chlamydiales</taxon>
        <taxon>Chlamydiaceae</taxon>
        <taxon>Chlamydia/Chlamydophila group</taxon>
        <taxon>Chlamydia</taxon>
    </lineage>
</organism>
<dbReference type="PANTHER" id="PTHR42755:SF1">
    <property type="entry name" value="3-DEOXY-D-MANNO-OCTULOSONIC ACID TRANSFERASE, MITOCHONDRIAL-RELATED"/>
    <property type="match status" value="1"/>
</dbReference>
<keyword evidence="10 17" id="KW-0812">Transmembrane</keyword>
<dbReference type="RefSeq" id="WP_020370219.1">
    <property type="nucleotide sequence ID" value="NZ_APJW01000002.1"/>
</dbReference>
<evidence type="ECO:0000256" key="7">
    <source>
        <dbReference type="ARBA" id="ARBA00019077"/>
    </source>
</evidence>
<keyword evidence="20" id="KW-1185">Reference proteome</keyword>
<gene>
    <name evidence="17" type="primary">waaA</name>
    <name evidence="19" type="ORF">H359_0669</name>
</gene>
<evidence type="ECO:0000256" key="3">
    <source>
        <dbReference type="ARBA" id="ARBA00006380"/>
    </source>
</evidence>
<dbReference type="Gene3D" id="3.40.50.2000">
    <property type="entry name" value="Glycogen Phosphorylase B"/>
    <property type="match status" value="1"/>
</dbReference>
<evidence type="ECO:0000256" key="13">
    <source>
        <dbReference type="ARBA" id="ARBA00022989"/>
    </source>
</evidence>
<evidence type="ECO:0000256" key="2">
    <source>
        <dbReference type="ARBA" id="ARBA00004713"/>
    </source>
</evidence>
<evidence type="ECO:0000259" key="18">
    <source>
        <dbReference type="Pfam" id="PF04413"/>
    </source>
</evidence>
<accession>A0ABP2XDX4</accession>
<dbReference type="Pfam" id="PF04413">
    <property type="entry name" value="Glycos_transf_N"/>
    <property type="match status" value="1"/>
</dbReference>
<dbReference type="InterPro" id="IPR038107">
    <property type="entry name" value="Glycos_transf_N_sf"/>
</dbReference>
<evidence type="ECO:0000256" key="11">
    <source>
        <dbReference type="ARBA" id="ARBA00022968"/>
    </source>
</evidence>
<keyword evidence="17" id="KW-0997">Cell inner membrane</keyword>
<dbReference type="NCBIfam" id="NF004389">
    <property type="entry name" value="PRK05749.1-5"/>
    <property type="match status" value="1"/>
</dbReference>
<evidence type="ECO:0000256" key="8">
    <source>
        <dbReference type="ARBA" id="ARBA00022475"/>
    </source>
</evidence>
<keyword evidence="17" id="KW-0472">Membrane</keyword>
<feature type="domain" description="3-deoxy-D-manno-octulosonic-acid transferase N-terminal" evidence="18">
    <location>
        <begin position="46"/>
        <end position="220"/>
    </location>
</feature>
<comment type="function">
    <text evidence="17">Involved in lipopolysaccharide (LPS) biosynthesis. Catalyzes the transfer of 3-deoxy-D-manno-octulosonate (Kdo) residue(s) from CMP-Kdo to lipid IV(A), the tetraacyldisaccharide-1,4'-bisphosphate precursor of lipid A.</text>
</comment>
<comment type="pathway">
    <text evidence="2 17">Bacterial outer membrane biogenesis; LPS core biosynthesis.</text>
</comment>
<feature type="transmembrane region" description="Helical" evidence="17">
    <location>
        <begin position="12"/>
        <end position="31"/>
    </location>
</feature>
<dbReference type="EMBL" id="APJW01000002">
    <property type="protein sequence ID" value="EQM62657.1"/>
    <property type="molecule type" value="Genomic_DNA"/>
</dbReference>
<evidence type="ECO:0000256" key="1">
    <source>
        <dbReference type="ARBA" id="ARBA00004388"/>
    </source>
</evidence>
<evidence type="ECO:0000313" key="19">
    <source>
        <dbReference type="EMBL" id="EQM62657.1"/>
    </source>
</evidence>
<dbReference type="SUPFAM" id="SSF53756">
    <property type="entry name" value="UDP-Glycosyltransferase/glycogen phosphorylase"/>
    <property type="match status" value="1"/>
</dbReference>
<comment type="subcellular location">
    <subcellularLocation>
        <location evidence="1">Cell inner membrane</location>
        <topology evidence="1">Single-pass membrane protein</topology>
        <orientation evidence="1">Cytoplasmic side</orientation>
    </subcellularLocation>
</comment>